<keyword evidence="8" id="KW-0479">Metal-binding</keyword>
<gene>
    <name evidence="13" type="primary">folP</name>
    <name evidence="13" type="ORF">ENW73_08225</name>
</gene>
<comment type="catalytic activity">
    <reaction evidence="1">
        <text>(7,8-dihydropterin-6-yl)methyl diphosphate + 4-aminobenzoate = 7,8-dihydropteroate + diphosphate</text>
        <dbReference type="Rhea" id="RHEA:19949"/>
        <dbReference type="ChEBI" id="CHEBI:17836"/>
        <dbReference type="ChEBI" id="CHEBI:17839"/>
        <dbReference type="ChEBI" id="CHEBI:33019"/>
        <dbReference type="ChEBI" id="CHEBI:72950"/>
        <dbReference type="EC" id="2.5.1.15"/>
    </reaction>
</comment>
<dbReference type="FunFam" id="3.20.20.20:FF:000006">
    <property type="entry name" value="Dihydropteroate synthase"/>
    <property type="match status" value="1"/>
</dbReference>
<comment type="cofactor">
    <cofactor evidence="2">
        <name>Mg(2+)</name>
        <dbReference type="ChEBI" id="CHEBI:18420"/>
    </cofactor>
</comment>
<organism evidence="13">
    <name type="scientific">candidate division WOR-3 bacterium</name>
    <dbReference type="NCBI Taxonomy" id="2052148"/>
    <lineage>
        <taxon>Bacteria</taxon>
        <taxon>Bacteria division WOR-3</taxon>
    </lineage>
</organism>
<dbReference type="GO" id="GO:0046872">
    <property type="term" value="F:metal ion binding"/>
    <property type="evidence" value="ECO:0007669"/>
    <property type="project" value="UniProtKB-KW"/>
</dbReference>
<dbReference type="NCBIfam" id="TIGR01496">
    <property type="entry name" value="DHPS"/>
    <property type="match status" value="1"/>
</dbReference>
<dbReference type="GO" id="GO:0046654">
    <property type="term" value="P:tetrahydrofolate biosynthetic process"/>
    <property type="evidence" value="ECO:0007669"/>
    <property type="project" value="TreeGrafter"/>
</dbReference>
<dbReference type="AlphaFoldDB" id="A0A7C6EH20"/>
<dbReference type="SUPFAM" id="SSF51717">
    <property type="entry name" value="Dihydropteroate synthetase-like"/>
    <property type="match status" value="1"/>
</dbReference>
<dbReference type="InterPro" id="IPR006390">
    <property type="entry name" value="DHP_synth_dom"/>
</dbReference>
<comment type="similarity">
    <text evidence="4">Belongs to the DHPS family.</text>
</comment>
<keyword evidence="7 13" id="KW-0808">Transferase</keyword>
<dbReference type="PROSITE" id="PS50972">
    <property type="entry name" value="PTERIN_BINDING"/>
    <property type="match status" value="1"/>
</dbReference>
<reference evidence="13" key="1">
    <citation type="journal article" date="2020" name="mSystems">
        <title>Genome- and Community-Level Interaction Insights into Carbon Utilization and Element Cycling Functions of Hydrothermarchaeota in Hydrothermal Sediment.</title>
        <authorList>
            <person name="Zhou Z."/>
            <person name="Liu Y."/>
            <person name="Xu W."/>
            <person name="Pan J."/>
            <person name="Luo Z.H."/>
            <person name="Li M."/>
        </authorList>
    </citation>
    <scope>NUCLEOTIDE SEQUENCE [LARGE SCALE GENOMIC DNA]</scope>
    <source>
        <strain evidence="13">SpSt-876</strain>
    </source>
</reference>
<dbReference type="CDD" id="cd00739">
    <property type="entry name" value="DHPS"/>
    <property type="match status" value="1"/>
</dbReference>
<dbReference type="GO" id="GO:0046656">
    <property type="term" value="P:folic acid biosynthetic process"/>
    <property type="evidence" value="ECO:0007669"/>
    <property type="project" value="UniProtKB-KW"/>
</dbReference>
<comment type="caution">
    <text evidence="13">The sequence shown here is derived from an EMBL/GenBank/DDBJ whole genome shotgun (WGS) entry which is preliminary data.</text>
</comment>
<keyword evidence="9" id="KW-0460">Magnesium</keyword>
<dbReference type="PANTHER" id="PTHR20941">
    <property type="entry name" value="FOLATE SYNTHESIS PROTEINS"/>
    <property type="match status" value="1"/>
</dbReference>
<dbReference type="InterPro" id="IPR011005">
    <property type="entry name" value="Dihydropteroate_synth-like_sf"/>
</dbReference>
<protein>
    <recommendedName>
        <fullName evidence="6">Dihydropteroate synthase</fullName>
        <ecNumber evidence="5">2.5.1.15</ecNumber>
    </recommendedName>
    <alternativeName>
        <fullName evidence="11">Dihydropteroate pyrophosphorylase</fullName>
    </alternativeName>
</protein>
<dbReference type="InterPro" id="IPR045031">
    <property type="entry name" value="DHP_synth-like"/>
</dbReference>
<sequence>MRVVNLSNKSDFEQELARIGVDNKAWAIFSAKLENLTIKLENLPTGLANILKQTALALGADCALHRSVITGRKKYSDGLLFANRRQLERIGERLSYQPLGGAQLGKAILDLVNKHYEGQKDIKIGEKIFDLTKRTYIMGILNVTPDSFSDGGKYFDRDAACARASAIEAEGADLIDIGAESTRPGSNPITPKEELKRILPVLKVIRKRIKIPISIDTYKSEVAKVVLQEGADMINDISGLNFDKDMPKVIAKFKVPCIIMHIKGTPKNMQVRPHYQDTMAEIYRYLEESLNKATAAGISPDKIIVDPGIGFGKRLEDNYTILRRLSELKGLARPILVGPSRKSFIGLTLSALGGLPVGERLEGTIAACVIAMMNGANFLRVHDITAVKRATLMTDAIKRGTIC</sequence>
<dbReference type="EMBL" id="DTLI01000196">
    <property type="protein sequence ID" value="HHS52823.1"/>
    <property type="molecule type" value="Genomic_DNA"/>
</dbReference>
<dbReference type="Gene3D" id="3.20.20.20">
    <property type="entry name" value="Dihydropteroate synthase-like"/>
    <property type="match status" value="1"/>
</dbReference>
<dbReference type="PROSITE" id="PS00793">
    <property type="entry name" value="DHPS_2"/>
    <property type="match status" value="1"/>
</dbReference>
<dbReference type="GO" id="GO:0004156">
    <property type="term" value="F:dihydropteroate synthase activity"/>
    <property type="evidence" value="ECO:0007669"/>
    <property type="project" value="UniProtKB-EC"/>
</dbReference>
<keyword evidence="10" id="KW-0289">Folate biosynthesis</keyword>
<dbReference type="InterPro" id="IPR000489">
    <property type="entry name" value="Pterin-binding_dom"/>
</dbReference>
<evidence type="ECO:0000256" key="1">
    <source>
        <dbReference type="ARBA" id="ARBA00000012"/>
    </source>
</evidence>
<dbReference type="EC" id="2.5.1.15" evidence="5"/>
<evidence type="ECO:0000256" key="3">
    <source>
        <dbReference type="ARBA" id="ARBA00004763"/>
    </source>
</evidence>
<accession>A0A7C6EH20</accession>
<evidence type="ECO:0000313" key="13">
    <source>
        <dbReference type="EMBL" id="HHS52823.1"/>
    </source>
</evidence>
<evidence type="ECO:0000256" key="11">
    <source>
        <dbReference type="ARBA" id="ARBA00030193"/>
    </source>
</evidence>
<evidence type="ECO:0000256" key="10">
    <source>
        <dbReference type="ARBA" id="ARBA00022909"/>
    </source>
</evidence>
<evidence type="ECO:0000259" key="12">
    <source>
        <dbReference type="PROSITE" id="PS50972"/>
    </source>
</evidence>
<feature type="domain" description="Pterin-binding" evidence="12">
    <location>
        <begin position="135"/>
        <end position="392"/>
    </location>
</feature>
<dbReference type="PANTHER" id="PTHR20941:SF1">
    <property type="entry name" value="FOLIC ACID SYNTHESIS PROTEIN FOL1"/>
    <property type="match status" value="1"/>
</dbReference>
<evidence type="ECO:0000256" key="6">
    <source>
        <dbReference type="ARBA" id="ARBA00016919"/>
    </source>
</evidence>
<evidence type="ECO:0000256" key="4">
    <source>
        <dbReference type="ARBA" id="ARBA00009503"/>
    </source>
</evidence>
<evidence type="ECO:0000256" key="5">
    <source>
        <dbReference type="ARBA" id="ARBA00012458"/>
    </source>
</evidence>
<evidence type="ECO:0000256" key="7">
    <source>
        <dbReference type="ARBA" id="ARBA00022679"/>
    </source>
</evidence>
<evidence type="ECO:0000256" key="9">
    <source>
        <dbReference type="ARBA" id="ARBA00022842"/>
    </source>
</evidence>
<dbReference type="Pfam" id="PF00809">
    <property type="entry name" value="Pterin_bind"/>
    <property type="match status" value="1"/>
</dbReference>
<evidence type="ECO:0000256" key="2">
    <source>
        <dbReference type="ARBA" id="ARBA00001946"/>
    </source>
</evidence>
<dbReference type="GO" id="GO:0005829">
    <property type="term" value="C:cytosol"/>
    <property type="evidence" value="ECO:0007669"/>
    <property type="project" value="TreeGrafter"/>
</dbReference>
<comment type="pathway">
    <text evidence="3">Cofactor biosynthesis; tetrahydrofolate biosynthesis; 7,8-dihydrofolate from 2-amino-4-hydroxy-6-hydroxymethyl-7,8-dihydropteridine diphosphate and 4-aminobenzoate: step 1/2.</text>
</comment>
<proteinExistence type="inferred from homology"/>
<evidence type="ECO:0000256" key="8">
    <source>
        <dbReference type="ARBA" id="ARBA00022723"/>
    </source>
</evidence>
<name>A0A7C6EH20_UNCW3</name>
<dbReference type="PROSITE" id="PS00792">
    <property type="entry name" value="DHPS_1"/>
    <property type="match status" value="1"/>
</dbReference>